<sequence length="165" mass="18839">MITKDNFQAVLTTLGFTQDRELFIKKFTHCDRQLTVDFANEKLIYPEKINDQRGIIINERQTCNFSANENFVVFECVYRLLEKGYKPECIELEPKWKLGHGASGGRADILVRDAEGKSLLIIECKNAGSDFNKHWKKTLEDGDQLFGYASKNRVPRSCACTLPIG</sequence>
<accession>A0ABX7X287</accession>
<gene>
    <name evidence="1" type="ORF">J8380_00105</name>
</gene>
<evidence type="ECO:0000313" key="2">
    <source>
        <dbReference type="Proteomes" id="UP000672027"/>
    </source>
</evidence>
<proteinExistence type="predicted"/>
<protein>
    <submittedName>
        <fullName evidence="1">Uncharacterized protein</fullName>
    </submittedName>
</protein>
<dbReference type="RefSeq" id="WP_210226848.1">
    <property type="nucleotide sequence ID" value="NZ_CP072800.1"/>
</dbReference>
<dbReference type="EMBL" id="CP072800">
    <property type="protein sequence ID" value="QTR50034.1"/>
    <property type="molecule type" value="Genomic_DNA"/>
</dbReference>
<organism evidence="1 2">
    <name type="scientific">Candidatus Thiothrix anitrata</name>
    <dbReference type="NCBI Taxonomy" id="2823902"/>
    <lineage>
        <taxon>Bacteria</taxon>
        <taxon>Pseudomonadati</taxon>
        <taxon>Pseudomonadota</taxon>
        <taxon>Gammaproteobacteria</taxon>
        <taxon>Thiotrichales</taxon>
        <taxon>Thiotrichaceae</taxon>
        <taxon>Thiothrix</taxon>
    </lineage>
</organism>
<reference evidence="1 2" key="1">
    <citation type="submission" date="2021-04" db="EMBL/GenBank/DDBJ databases">
        <title>Genomics, taxonomy and metabolism of representatives of sulfur bacteria of the genus Thiothrix: Thiothrix fructosivorans QT, Thiothrix unzii A1T and three new species, Thiothrix subterranea sp. nov., Thiothrix litoralis sp. nov. and 'Candidatus Thiothrix anitrata' sp. nov.</title>
        <authorList>
            <person name="Ravin N.V."/>
            <person name="Smolyakov D."/>
            <person name="Rudenko T.S."/>
            <person name="Mardanov A.V."/>
            <person name="Beletsky A.V."/>
            <person name="Markov N.D."/>
            <person name="Fomenkov A.I."/>
            <person name="Roberts R.J."/>
            <person name="Karnachuk O.V."/>
            <person name="Novikov A."/>
            <person name="Grabovich M.Y."/>
        </authorList>
    </citation>
    <scope>NUCLEOTIDE SEQUENCE [LARGE SCALE GENOMIC DNA]</scope>
    <source>
        <strain evidence="1 2">A52</strain>
    </source>
</reference>
<evidence type="ECO:0000313" key="1">
    <source>
        <dbReference type="EMBL" id="QTR50034.1"/>
    </source>
</evidence>
<dbReference type="Proteomes" id="UP000672027">
    <property type="component" value="Chromosome"/>
</dbReference>
<name>A0ABX7X287_9GAMM</name>
<keyword evidence="2" id="KW-1185">Reference proteome</keyword>